<dbReference type="Pfam" id="PF00520">
    <property type="entry name" value="Ion_trans"/>
    <property type="match status" value="1"/>
</dbReference>
<evidence type="ECO:0000313" key="17">
    <source>
        <dbReference type="Proteomes" id="UP001652620"/>
    </source>
</evidence>
<keyword evidence="8" id="KW-0630">Potassium</keyword>
<dbReference type="Gene3D" id="1.10.287.70">
    <property type="match status" value="1"/>
</dbReference>
<accession>A0ABM3J8L0</accession>
<feature type="compositionally biased region" description="Polar residues" evidence="14">
    <location>
        <begin position="729"/>
        <end position="743"/>
    </location>
</feature>
<evidence type="ECO:0000259" key="16">
    <source>
        <dbReference type="PROSITE" id="PS51201"/>
    </source>
</evidence>
<dbReference type="RefSeq" id="XP_049305564.1">
    <property type="nucleotide sequence ID" value="XM_049449607.1"/>
</dbReference>
<keyword evidence="10" id="KW-0406">Ion transport</keyword>
<evidence type="ECO:0000256" key="11">
    <source>
        <dbReference type="ARBA" id="ARBA00023136"/>
    </source>
</evidence>
<dbReference type="InterPro" id="IPR005821">
    <property type="entry name" value="Ion_trans_dom"/>
</dbReference>
<keyword evidence="4 15" id="KW-0812">Transmembrane</keyword>
<evidence type="ECO:0000313" key="18">
    <source>
        <dbReference type="RefSeq" id="XP_049305564.1"/>
    </source>
</evidence>
<dbReference type="InterPro" id="IPR048735">
    <property type="entry name" value="Slowpoke-like_C"/>
</dbReference>
<dbReference type="SUPFAM" id="SSF51735">
    <property type="entry name" value="NAD(P)-binding Rossmann-fold domains"/>
    <property type="match status" value="1"/>
</dbReference>
<feature type="region of interest" description="Disordered" evidence="14">
    <location>
        <begin position="729"/>
        <end position="748"/>
    </location>
</feature>
<dbReference type="PANTHER" id="PTHR10027:SF33">
    <property type="entry name" value="CALCIUM-ACTIVATED POTASSIUM CHANNEL SUBUNIT ALPHA-1-RELATED"/>
    <property type="match status" value="1"/>
</dbReference>
<feature type="transmembrane region" description="Helical" evidence="15">
    <location>
        <begin position="290"/>
        <end position="309"/>
    </location>
</feature>
<evidence type="ECO:0000256" key="8">
    <source>
        <dbReference type="ARBA" id="ARBA00022958"/>
    </source>
</evidence>
<dbReference type="GeneID" id="105227540"/>
<dbReference type="InterPro" id="IPR036291">
    <property type="entry name" value="NAD(P)-bd_dom_sf"/>
</dbReference>
<keyword evidence="12 18" id="KW-0407">Ion channel</keyword>
<feature type="transmembrane region" description="Helical" evidence="15">
    <location>
        <begin position="195"/>
        <end position="218"/>
    </location>
</feature>
<evidence type="ECO:0000256" key="12">
    <source>
        <dbReference type="ARBA" id="ARBA00023303"/>
    </source>
</evidence>
<evidence type="ECO:0000256" key="14">
    <source>
        <dbReference type="SAM" id="MobiDB-lite"/>
    </source>
</evidence>
<feature type="transmembrane region" description="Helical" evidence="15">
    <location>
        <begin position="316"/>
        <end position="334"/>
    </location>
</feature>
<keyword evidence="3" id="KW-0633">Potassium transport</keyword>
<keyword evidence="5" id="KW-0631">Potassium channel</keyword>
<reference evidence="18" key="2">
    <citation type="submission" date="2025-08" db="UniProtKB">
        <authorList>
            <consortium name="RefSeq"/>
        </authorList>
    </citation>
    <scope>IDENTIFICATION</scope>
    <source>
        <tissue evidence="18">Adult</tissue>
    </source>
</reference>
<feature type="region of interest" description="Disordered" evidence="14">
    <location>
        <begin position="1139"/>
        <end position="1167"/>
    </location>
</feature>
<evidence type="ECO:0000256" key="1">
    <source>
        <dbReference type="ARBA" id="ARBA00004141"/>
    </source>
</evidence>
<feature type="compositionally biased region" description="Low complexity" evidence="14">
    <location>
        <begin position="1139"/>
        <end position="1149"/>
    </location>
</feature>
<evidence type="ECO:0000256" key="7">
    <source>
        <dbReference type="ARBA" id="ARBA00022882"/>
    </source>
</evidence>
<evidence type="ECO:0000256" key="13">
    <source>
        <dbReference type="ARBA" id="ARBA00029579"/>
    </source>
</evidence>
<dbReference type="Proteomes" id="UP001652620">
    <property type="component" value="Chromosome 2"/>
</dbReference>
<keyword evidence="11 15" id="KW-0472">Membrane</keyword>
<dbReference type="InterPro" id="IPR027359">
    <property type="entry name" value="Volt_channel_dom_sf"/>
</dbReference>
<feature type="domain" description="RCK N-terminal" evidence="16">
    <location>
        <begin position="797"/>
        <end position="941"/>
    </location>
</feature>
<feature type="transmembrane region" description="Helical" evidence="15">
    <location>
        <begin position="254"/>
        <end position="275"/>
    </location>
</feature>
<comment type="subcellular location">
    <subcellularLocation>
        <location evidence="1">Membrane</location>
        <topology evidence="1">Multi-pass membrane protein</topology>
    </subcellularLocation>
</comment>
<sequence>MVYWCPNCHDASVLPPPSTQGMSGCDQSTVESLAEDPTDSPFAADECLKVRKYWCFLLSSIFTFLAGLFIVLLWRAFAFICCRKEPDLGPNDPKQKEQKASRNKQEFEGTFMTEAKDWAGELISGQTTTGRILVVLVFILSIASLIIYFVDASSEEVERCQKWSNNITQQIDLAFNIFFMVYFFIRFIAASDKLWFMLEMYSFVDYFTIPPSFVSIYLDRTWIGLRFLRALRLMTVPDILQYLNVLKTSSSIRLAQLVSIFISVWLTAAGIIHLLENSGDPLDFNNAHRLSYWTCVYFLIVTMSTVGYGDVYCETVLGRTFLVFFLLVGLAMFASSIPEIIELVGSGNKYGGELKREHGKRHIVVCGHITYESVSHFLKDFLHEDREDVDVEVVFLHRKPPDLELEGLFKRHFTTVEFFQGTIMNPIDLQRVKVHEADACLVLANKYCQDPDAEDAANIMRVISIKNYSEDIRVIIQLMQYHNKAYLLNIPSWDWKQGDDVICLAELKLGFIAQSCLAPGFSTMMANLFAMRSFKTSPDMQSWTNDYLRGTGMEMYTETLSPTFIGIPFAQATELCFSKLKLLLVAIEIKGAEEGADSKISINPRNAKIQANTQGFFIAQSADEVKRAWFYCKACHEDIKDETLIKKCKCKNFINRNGRRTNGTGNGSTGLHMNSIAAKQVNKVKPTINRQQVEGQVISPSQYNRPPENDANPYAGYQLAYEVKKLMPTSRSSGTGTQNQNGGVSLPAGIADDQSKDFDFEKTEMKYDSTGMFHWSPAKNLEDCILDRNQAAMTVLNGHVVVCLFADPDSPLIGLRNLVMPLRASNFHYHELKHVVIVGSVDYIRREWKMLQNLPKISVLNGSPLSRADLRAVNVNLCDMCCILSAKVPSNDDPTLADKEAILASLNIKAMTFDDTIGVLSQRGPEFDNLSATAGSPIVLQRRGSVYGANVPMITELVNDSNVQFLDQDDDDDPDTELYLTQPFACGTAFAVSVLDSLMSTTYFNQNALTLIRSLITGGATPELELILAEGAGLRGGYSTVDSLSNRDRCRVGQISLYDGPLAQFGECGKYGDLFVAALKSYGMLCIGLYRFRDTSSSCDASSKRYVITNPPDDFSLLPTDQVFVLMQFDPGLEYKPAAVRAPPGGRAANTQGSGVGGGGSNKDDNS</sequence>
<evidence type="ECO:0000256" key="2">
    <source>
        <dbReference type="ARBA" id="ARBA00022448"/>
    </source>
</evidence>
<dbReference type="PROSITE" id="PS51201">
    <property type="entry name" value="RCK_N"/>
    <property type="match status" value="2"/>
</dbReference>
<evidence type="ECO:0000256" key="4">
    <source>
        <dbReference type="ARBA" id="ARBA00022692"/>
    </source>
</evidence>
<keyword evidence="9 15" id="KW-1133">Transmembrane helix</keyword>
<keyword evidence="2" id="KW-0813">Transport</keyword>
<gene>
    <name evidence="18" type="primary">LOC105227540</name>
</gene>
<dbReference type="Pfam" id="PF21014">
    <property type="entry name" value="Slowpoke_C"/>
    <property type="match status" value="1"/>
</dbReference>
<evidence type="ECO:0000256" key="9">
    <source>
        <dbReference type="ARBA" id="ARBA00022989"/>
    </source>
</evidence>
<feature type="domain" description="RCK N-terminal" evidence="16">
    <location>
        <begin position="360"/>
        <end position="502"/>
    </location>
</feature>
<feature type="transmembrane region" description="Helical" evidence="15">
    <location>
        <begin position="132"/>
        <end position="150"/>
    </location>
</feature>
<dbReference type="PRINTS" id="PR01449">
    <property type="entry name" value="BKCHANNELA"/>
</dbReference>
<evidence type="ECO:0000256" key="10">
    <source>
        <dbReference type="ARBA" id="ARBA00023065"/>
    </source>
</evidence>
<dbReference type="PRINTS" id="PR00169">
    <property type="entry name" value="KCHANNEL"/>
</dbReference>
<evidence type="ECO:0000256" key="5">
    <source>
        <dbReference type="ARBA" id="ARBA00022826"/>
    </source>
</evidence>
<keyword evidence="17" id="KW-1185">Reference proteome</keyword>
<reference evidence="17" key="1">
    <citation type="submission" date="2025-05" db="UniProtKB">
        <authorList>
            <consortium name="RefSeq"/>
        </authorList>
    </citation>
    <scope>NUCLEOTIDE SEQUENCE [LARGE SCALE GENOMIC DNA]</scope>
</reference>
<keyword evidence="7" id="KW-0851">Voltage-gated channel</keyword>
<feature type="transmembrane region" description="Helical" evidence="15">
    <location>
        <begin position="53"/>
        <end position="77"/>
    </location>
</feature>
<dbReference type="Gene3D" id="3.40.50.720">
    <property type="entry name" value="NAD(P)-binding Rossmann-like Domain"/>
    <property type="match status" value="2"/>
</dbReference>
<dbReference type="InterPro" id="IPR003929">
    <property type="entry name" value="K_chnl_BK_asu"/>
</dbReference>
<organism evidence="17 18">
    <name type="scientific">Bactrocera dorsalis</name>
    <name type="common">Oriental fruit fly</name>
    <name type="synonym">Dacus dorsalis</name>
    <dbReference type="NCBI Taxonomy" id="27457"/>
    <lineage>
        <taxon>Eukaryota</taxon>
        <taxon>Metazoa</taxon>
        <taxon>Ecdysozoa</taxon>
        <taxon>Arthropoda</taxon>
        <taxon>Hexapoda</taxon>
        <taxon>Insecta</taxon>
        <taxon>Pterygota</taxon>
        <taxon>Neoptera</taxon>
        <taxon>Endopterygota</taxon>
        <taxon>Diptera</taxon>
        <taxon>Brachycera</taxon>
        <taxon>Muscomorpha</taxon>
        <taxon>Tephritoidea</taxon>
        <taxon>Tephritidae</taxon>
        <taxon>Bactrocera</taxon>
        <taxon>Bactrocera</taxon>
    </lineage>
</organism>
<evidence type="ECO:0000256" key="3">
    <source>
        <dbReference type="ARBA" id="ARBA00022538"/>
    </source>
</evidence>
<dbReference type="GO" id="GO:0034220">
    <property type="term" value="P:monoatomic ion transmembrane transport"/>
    <property type="evidence" value="ECO:0007669"/>
    <property type="project" value="UniProtKB-KW"/>
</dbReference>
<dbReference type="PANTHER" id="PTHR10027">
    <property type="entry name" value="CALCIUM-ACTIVATED POTASSIUM CHANNEL ALPHA CHAIN"/>
    <property type="match status" value="1"/>
</dbReference>
<dbReference type="InterPro" id="IPR003148">
    <property type="entry name" value="RCK_N"/>
</dbReference>
<dbReference type="InterPro" id="IPR047871">
    <property type="entry name" value="K_chnl_Slo-like"/>
</dbReference>
<evidence type="ECO:0000256" key="15">
    <source>
        <dbReference type="SAM" id="Phobius"/>
    </source>
</evidence>
<dbReference type="SUPFAM" id="SSF81324">
    <property type="entry name" value="Voltage-gated potassium channels"/>
    <property type="match status" value="1"/>
</dbReference>
<evidence type="ECO:0000256" key="6">
    <source>
        <dbReference type="ARBA" id="ARBA00022837"/>
    </source>
</evidence>
<feature type="transmembrane region" description="Helical" evidence="15">
    <location>
        <begin position="171"/>
        <end position="189"/>
    </location>
</feature>
<name>A0ABM3J8L0_BACDO</name>
<protein>
    <recommendedName>
        <fullName evidence="13">BK channel</fullName>
    </recommendedName>
</protein>
<dbReference type="Pfam" id="PF22614">
    <property type="entry name" value="Slo-like_RCK"/>
    <property type="match status" value="2"/>
</dbReference>
<dbReference type="Gene3D" id="1.20.120.350">
    <property type="entry name" value="Voltage-gated potassium channels. Chain C"/>
    <property type="match status" value="1"/>
</dbReference>
<dbReference type="Pfam" id="PF03493">
    <property type="entry name" value="BK_channel_a"/>
    <property type="match status" value="1"/>
</dbReference>
<proteinExistence type="predicted"/>
<keyword evidence="6" id="KW-0106">Calcium</keyword>